<reference evidence="2" key="2">
    <citation type="journal article" date="2015" name="Data Brief">
        <title>Shoot transcriptome of the giant reed, Arundo donax.</title>
        <authorList>
            <person name="Barrero R.A."/>
            <person name="Guerrero F.D."/>
            <person name="Moolhuijzen P."/>
            <person name="Goolsby J.A."/>
            <person name="Tidwell J."/>
            <person name="Bellgard S.E."/>
            <person name="Bellgard M.I."/>
        </authorList>
    </citation>
    <scope>NUCLEOTIDE SEQUENCE</scope>
    <source>
        <tissue evidence="2">Shoot tissue taken approximately 20 cm above the soil surface</tissue>
    </source>
</reference>
<evidence type="ECO:0000256" key="1">
    <source>
        <dbReference type="SAM" id="MobiDB-lite"/>
    </source>
</evidence>
<organism evidence="2">
    <name type="scientific">Arundo donax</name>
    <name type="common">Giant reed</name>
    <name type="synonym">Donax arundinaceus</name>
    <dbReference type="NCBI Taxonomy" id="35708"/>
    <lineage>
        <taxon>Eukaryota</taxon>
        <taxon>Viridiplantae</taxon>
        <taxon>Streptophyta</taxon>
        <taxon>Embryophyta</taxon>
        <taxon>Tracheophyta</taxon>
        <taxon>Spermatophyta</taxon>
        <taxon>Magnoliopsida</taxon>
        <taxon>Liliopsida</taxon>
        <taxon>Poales</taxon>
        <taxon>Poaceae</taxon>
        <taxon>PACMAD clade</taxon>
        <taxon>Arundinoideae</taxon>
        <taxon>Arundineae</taxon>
        <taxon>Arundo</taxon>
    </lineage>
</organism>
<evidence type="ECO:0000313" key="2">
    <source>
        <dbReference type="EMBL" id="JAD69233.1"/>
    </source>
</evidence>
<protein>
    <submittedName>
        <fullName evidence="2">Uncharacterized protein</fullName>
    </submittedName>
</protein>
<name>A0A0A9C465_ARUDO</name>
<reference evidence="2" key="1">
    <citation type="submission" date="2014-09" db="EMBL/GenBank/DDBJ databases">
        <authorList>
            <person name="Magalhaes I.L.F."/>
            <person name="Oliveira U."/>
            <person name="Santos F.R."/>
            <person name="Vidigal T.H.D.A."/>
            <person name="Brescovit A.D."/>
            <person name="Santos A.J."/>
        </authorList>
    </citation>
    <scope>NUCLEOTIDE SEQUENCE</scope>
    <source>
        <tissue evidence="2">Shoot tissue taken approximately 20 cm above the soil surface</tissue>
    </source>
</reference>
<proteinExistence type="predicted"/>
<dbReference type="AlphaFoldDB" id="A0A0A9C465"/>
<accession>A0A0A9C465</accession>
<sequence>MVRPAVSSQRRTGDVLDNSSSNKSTIIPSILKKLQVMYYKSMSRTAPPLKRNYGLRKWWRGRRA</sequence>
<dbReference type="EMBL" id="GBRH01228662">
    <property type="protein sequence ID" value="JAD69233.1"/>
    <property type="molecule type" value="Transcribed_RNA"/>
</dbReference>
<feature type="compositionally biased region" description="Polar residues" evidence="1">
    <location>
        <begin position="1"/>
        <end position="10"/>
    </location>
</feature>
<feature type="region of interest" description="Disordered" evidence="1">
    <location>
        <begin position="1"/>
        <end position="23"/>
    </location>
</feature>